<dbReference type="Proteomes" id="UP001163336">
    <property type="component" value="Chromosome"/>
</dbReference>
<accession>A0ABM8C0Z8</accession>
<name>A0ABM8C0Z8_9BURK</name>
<gene>
    <name evidence="1" type="ORF">MasN3_03270</name>
</gene>
<sequence length="90" mass="10429">MPFESSRVSTQRYPGERNLLDDRVDGLSFHIYQTVNRLVLHQDFRILAQRACEQNTLLQSTRQADTDITDLAAKGHVDSEREARLNKQGW</sequence>
<proteinExistence type="predicted"/>
<reference evidence="1" key="1">
    <citation type="submission" date="2022-11" db="EMBL/GenBank/DDBJ databases">
        <title>Isolation and characterization of PLA-degrading bacterium Massilia sp. from Antarctic soil.</title>
        <authorList>
            <person name="Sato K."/>
            <person name="Gomez-Fuentes C."/>
            <person name="Ahmad S.A."/>
            <person name="Zulkharnain A."/>
        </authorList>
    </citation>
    <scope>NUCLEOTIDE SEQUENCE</scope>
    <source>
        <strain evidence="1">N-3</strain>
    </source>
</reference>
<organism evidence="1 2">
    <name type="scientific">Massilia varians</name>
    <dbReference type="NCBI Taxonomy" id="457921"/>
    <lineage>
        <taxon>Bacteria</taxon>
        <taxon>Pseudomonadati</taxon>
        <taxon>Pseudomonadota</taxon>
        <taxon>Betaproteobacteria</taxon>
        <taxon>Burkholderiales</taxon>
        <taxon>Oxalobacteraceae</taxon>
        <taxon>Telluria group</taxon>
        <taxon>Massilia</taxon>
    </lineage>
</organism>
<evidence type="ECO:0000313" key="2">
    <source>
        <dbReference type="Proteomes" id="UP001163336"/>
    </source>
</evidence>
<evidence type="ECO:0000313" key="1">
    <source>
        <dbReference type="EMBL" id="BDT56833.1"/>
    </source>
</evidence>
<dbReference type="EMBL" id="AP026966">
    <property type="protein sequence ID" value="BDT56833.1"/>
    <property type="molecule type" value="Genomic_DNA"/>
</dbReference>
<protein>
    <submittedName>
        <fullName evidence="1">Uncharacterized protein</fullName>
    </submittedName>
</protein>
<keyword evidence="2" id="KW-1185">Reference proteome</keyword>